<sequence>MTKDELIKQIAELVEAINTKPDKRKSCAKLAQLFYNEKDQIDVEITNKTIQEINSSYRLVFILKWCLHYMAVGEVDHATDIVKEFVNKKNISGDHYHAQGKVLFAIAAELPDEYDEYFPSIIAEILITAKKCEETKDTNRLVLDIVFLFRKKDIQENQVISVLNHFNDNDDKDWSIWALLGQRYAAKKYILKFKMILEYSESNHEVMIADLDDLFDDMKNDL</sequence>
<dbReference type="EMBL" id="UINC01123601">
    <property type="protein sequence ID" value="SVD00179.1"/>
    <property type="molecule type" value="Genomic_DNA"/>
</dbReference>
<name>A0A382RR71_9ZZZZ</name>
<evidence type="ECO:0000313" key="1">
    <source>
        <dbReference type="EMBL" id="SVD00179.1"/>
    </source>
</evidence>
<dbReference type="AlphaFoldDB" id="A0A382RR71"/>
<feature type="non-terminal residue" evidence="1">
    <location>
        <position position="222"/>
    </location>
</feature>
<gene>
    <name evidence="1" type="ORF">METZ01_LOCUS353033</name>
</gene>
<reference evidence="1" key="1">
    <citation type="submission" date="2018-05" db="EMBL/GenBank/DDBJ databases">
        <authorList>
            <person name="Lanie J.A."/>
            <person name="Ng W.-L."/>
            <person name="Kazmierczak K.M."/>
            <person name="Andrzejewski T.M."/>
            <person name="Davidsen T.M."/>
            <person name="Wayne K.J."/>
            <person name="Tettelin H."/>
            <person name="Glass J.I."/>
            <person name="Rusch D."/>
            <person name="Podicherti R."/>
            <person name="Tsui H.-C.T."/>
            <person name="Winkler M.E."/>
        </authorList>
    </citation>
    <scope>NUCLEOTIDE SEQUENCE</scope>
</reference>
<protein>
    <submittedName>
        <fullName evidence="1">Uncharacterized protein</fullName>
    </submittedName>
</protein>
<proteinExistence type="predicted"/>
<accession>A0A382RR71</accession>
<organism evidence="1">
    <name type="scientific">marine metagenome</name>
    <dbReference type="NCBI Taxonomy" id="408172"/>
    <lineage>
        <taxon>unclassified sequences</taxon>
        <taxon>metagenomes</taxon>
        <taxon>ecological metagenomes</taxon>
    </lineage>
</organism>